<keyword evidence="10" id="KW-0732">Signal</keyword>
<feature type="disulfide bond" evidence="8">
    <location>
        <begin position="299"/>
        <end position="336"/>
    </location>
</feature>
<protein>
    <recommendedName>
        <fullName evidence="11">Peptidase A1 domain-containing protein</fullName>
    </recommendedName>
</protein>
<reference evidence="12" key="1">
    <citation type="journal article" date="2016" name="Sci. Rep.">
        <title>Molecular characterization of firefly nuptial gifts: a multi-omics approach sheds light on postcopulatory sexual selection.</title>
        <authorList>
            <person name="Al-Wathiqui N."/>
            <person name="Fallon T.R."/>
            <person name="South A."/>
            <person name="Weng J.K."/>
            <person name="Lewis S.M."/>
        </authorList>
    </citation>
    <scope>NUCLEOTIDE SEQUENCE</scope>
</reference>
<dbReference type="GO" id="GO:0004190">
    <property type="term" value="F:aspartic-type endopeptidase activity"/>
    <property type="evidence" value="ECO:0007669"/>
    <property type="project" value="UniProtKB-KW"/>
</dbReference>
<feature type="signal peptide" evidence="10">
    <location>
        <begin position="1"/>
        <end position="16"/>
    </location>
</feature>
<keyword evidence="2 9" id="KW-0645">Protease</keyword>
<evidence type="ECO:0000256" key="7">
    <source>
        <dbReference type="PIRSR" id="PIRSR601461-1"/>
    </source>
</evidence>
<evidence type="ECO:0000256" key="10">
    <source>
        <dbReference type="SAM" id="SignalP"/>
    </source>
</evidence>
<evidence type="ECO:0000256" key="2">
    <source>
        <dbReference type="ARBA" id="ARBA00022670"/>
    </source>
</evidence>
<dbReference type="InterPro" id="IPR001461">
    <property type="entry name" value="Aspartic_peptidase_A1"/>
</dbReference>
<evidence type="ECO:0000256" key="4">
    <source>
        <dbReference type="ARBA" id="ARBA00022801"/>
    </source>
</evidence>
<accession>A0A1Y1L3P5</accession>
<dbReference type="GO" id="GO:0006508">
    <property type="term" value="P:proteolysis"/>
    <property type="evidence" value="ECO:0007669"/>
    <property type="project" value="UniProtKB-KW"/>
</dbReference>
<sequence length="377" mass="41425">MLRIVFLFCSFTVVWCGFISVPLYRDPISSTLLIPNATGRLRTRYGETSVRLTNFLNAQYYGPISIGTPPQAFNVIFDTGSSNLWVPSAECHYTNAACKTHKKFDSSKSSTYERNGTLFAILYGTGSVGGFLSKDTLKIGQISIKRQTFGEAIVQPGNIFVAAKFDGILGLGFQNIAAKGAVPPVYNMISQKLISQPVFSFYLNRNYSDGSQGELVFGGSNPKHYKGSVNYVPVYKEGHWRIKMDFLRLGSRSFCSSGCEAIVDTGTSLIVGPAADVKNINAAIGANLDSRSGLYMVDCKLVSALPSINFVLNRRTYILQGNDYILRIKEGLRESCVSGFMALSNSGPTWILGDVFLRKYYTIYDLGKKRVGFAEAV</sequence>
<feature type="disulfide bond" evidence="8">
    <location>
        <begin position="255"/>
        <end position="259"/>
    </location>
</feature>
<dbReference type="PANTHER" id="PTHR47966">
    <property type="entry name" value="BETA-SITE APP-CLEAVING ENZYME, ISOFORM A-RELATED"/>
    <property type="match status" value="1"/>
</dbReference>
<dbReference type="Gene3D" id="2.40.70.10">
    <property type="entry name" value="Acid Proteases"/>
    <property type="match status" value="2"/>
</dbReference>
<evidence type="ECO:0000256" key="8">
    <source>
        <dbReference type="PIRSR" id="PIRSR601461-2"/>
    </source>
</evidence>
<dbReference type="FunFam" id="2.40.70.10:FF:000149">
    <property type="entry name" value="Uncharacterized protein"/>
    <property type="match status" value="1"/>
</dbReference>
<dbReference type="FunFam" id="2.40.70.10:FF:000002">
    <property type="entry name" value="Vacuolar aspartic proteinase"/>
    <property type="match status" value="1"/>
</dbReference>
<comment type="similarity">
    <text evidence="1 9">Belongs to the peptidase A1 family.</text>
</comment>
<evidence type="ECO:0000256" key="1">
    <source>
        <dbReference type="ARBA" id="ARBA00007447"/>
    </source>
</evidence>
<dbReference type="SUPFAM" id="SSF50630">
    <property type="entry name" value="Acid proteases"/>
    <property type="match status" value="1"/>
</dbReference>
<keyword evidence="5 8" id="KW-1015">Disulfide bond</keyword>
<dbReference type="PANTHER" id="PTHR47966:SF51">
    <property type="entry name" value="BETA-SITE APP-CLEAVING ENZYME, ISOFORM A-RELATED"/>
    <property type="match status" value="1"/>
</dbReference>
<feature type="active site" evidence="7">
    <location>
        <position position="78"/>
    </location>
</feature>
<keyword evidence="3 9" id="KW-0064">Aspartyl protease</keyword>
<name>A0A1Y1L3P5_PHOPY</name>
<keyword evidence="6" id="KW-0325">Glycoprotein</keyword>
<feature type="domain" description="Peptidase A1" evidence="11">
    <location>
        <begin position="60"/>
        <end position="374"/>
    </location>
</feature>
<feature type="chain" id="PRO_5012801775" description="Peptidase A1 domain-containing protein" evidence="10">
    <location>
        <begin position="17"/>
        <end position="377"/>
    </location>
</feature>
<evidence type="ECO:0000313" key="12">
    <source>
        <dbReference type="EMBL" id="JAV66980.1"/>
    </source>
</evidence>
<feature type="disulfide bond" evidence="8">
    <location>
        <begin position="91"/>
        <end position="98"/>
    </location>
</feature>
<dbReference type="InterPro" id="IPR001969">
    <property type="entry name" value="Aspartic_peptidase_AS"/>
</dbReference>
<evidence type="ECO:0000259" key="11">
    <source>
        <dbReference type="PROSITE" id="PS51767"/>
    </source>
</evidence>
<proteinExistence type="inferred from homology"/>
<organism evidence="12">
    <name type="scientific">Photinus pyralis</name>
    <name type="common">Common eastern firefly</name>
    <name type="synonym">Lampyris pyralis</name>
    <dbReference type="NCBI Taxonomy" id="7054"/>
    <lineage>
        <taxon>Eukaryota</taxon>
        <taxon>Metazoa</taxon>
        <taxon>Ecdysozoa</taxon>
        <taxon>Arthropoda</taxon>
        <taxon>Hexapoda</taxon>
        <taxon>Insecta</taxon>
        <taxon>Pterygota</taxon>
        <taxon>Neoptera</taxon>
        <taxon>Endopterygota</taxon>
        <taxon>Coleoptera</taxon>
        <taxon>Polyphaga</taxon>
        <taxon>Elateriformia</taxon>
        <taxon>Elateroidea</taxon>
        <taxon>Lampyridae</taxon>
        <taxon>Lampyrinae</taxon>
        <taxon>Photinus</taxon>
    </lineage>
</organism>
<evidence type="ECO:0000256" key="5">
    <source>
        <dbReference type="ARBA" id="ARBA00023157"/>
    </source>
</evidence>
<evidence type="ECO:0000256" key="3">
    <source>
        <dbReference type="ARBA" id="ARBA00022750"/>
    </source>
</evidence>
<dbReference type="PROSITE" id="PS00141">
    <property type="entry name" value="ASP_PROTEASE"/>
    <property type="match status" value="2"/>
</dbReference>
<evidence type="ECO:0000256" key="6">
    <source>
        <dbReference type="ARBA" id="ARBA00023180"/>
    </source>
</evidence>
<dbReference type="Pfam" id="PF00026">
    <property type="entry name" value="Asp"/>
    <property type="match status" value="1"/>
</dbReference>
<dbReference type="PRINTS" id="PR00792">
    <property type="entry name" value="PEPSIN"/>
</dbReference>
<dbReference type="AlphaFoldDB" id="A0A1Y1L3P5"/>
<dbReference type="EMBL" id="GEZM01068344">
    <property type="protein sequence ID" value="JAV66980.1"/>
    <property type="molecule type" value="Transcribed_RNA"/>
</dbReference>
<dbReference type="InterPro" id="IPR033121">
    <property type="entry name" value="PEPTIDASE_A1"/>
</dbReference>
<dbReference type="PROSITE" id="PS51767">
    <property type="entry name" value="PEPTIDASE_A1"/>
    <property type="match status" value="1"/>
</dbReference>
<dbReference type="InterPro" id="IPR021109">
    <property type="entry name" value="Peptidase_aspartic_dom_sf"/>
</dbReference>
<keyword evidence="4 9" id="KW-0378">Hydrolase</keyword>
<feature type="active site" evidence="7">
    <location>
        <position position="264"/>
    </location>
</feature>
<evidence type="ECO:0000256" key="9">
    <source>
        <dbReference type="RuleBase" id="RU000454"/>
    </source>
</evidence>